<evidence type="ECO:0000256" key="4">
    <source>
        <dbReference type="SAM" id="Phobius"/>
    </source>
</evidence>
<dbReference type="InterPro" id="IPR016084">
    <property type="entry name" value="Haem_Oase-like_multi-hlx"/>
</dbReference>
<keyword evidence="4" id="KW-0812">Transmembrane</keyword>
<evidence type="ECO:0000256" key="3">
    <source>
        <dbReference type="ARBA" id="ARBA00023004"/>
    </source>
</evidence>
<keyword evidence="1" id="KW-0349">Heme</keyword>
<dbReference type="SUPFAM" id="SSF48613">
    <property type="entry name" value="Heme oxygenase-like"/>
    <property type="match status" value="1"/>
</dbReference>
<comment type="caution">
    <text evidence="5">The sequence shown here is derived from an EMBL/GenBank/DDBJ whole genome shotgun (WGS) entry which is preliminary data.</text>
</comment>
<protein>
    <recommendedName>
        <fullName evidence="7">Heme oxygenase</fullName>
    </recommendedName>
</protein>
<evidence type="ECO:0000256" key="1">
    <source>
        <dbReference type="ARBA" id="ARBA00022617"/>
    </source>
</evidence>
<dbReference type="PANTHER" id="PTHR10720">
    <property type="entry name" value="HEME OXYGENASE"/>
    <property type="match status" value="1"/>
</dbReference>
<evidence type="ECO:0000313" key="6">
    <source>
        <dbReference type="Proteomes" id="UP000612055"/>
    </source>
</evidence>
<sequence>MAKLFGLLSSATLYARSLGVFYYVFAALEKALDEALQQGAADVALFERPLKGGLYRAPGFRTDLEYLLGKDWEAKCGPKSQALKDYEAYLASLPAANPRLLIVHAYTQHLAAASGGQQIKRWARRFFELPEDRGTAAFDYPGESNNTLRTQFKSALDEWGRGLSAEEVDQLVAEHVGAFRRNNAVMRAFPIPAHAVLLGVMRVVPPGARLVLLGLLGLLLGLVLSWAKRQGFIS</sequence>
<keyword evidence="2" id="KW-0479">Metal-binding</keyword>
<name>A0A835YBK9_9CHLO</name>
<proteinExistence type="predicted"/>
<dbReference type="Proteomes" id="UP000612055">
    <property type="component" value="Unassembled WGS sequence"/>
</dbReference>
<dbReference type="InterPro" id="IPR002051">
    <property type="entry name" value="Haem_Oase"/>
</dbReference>
<dbReference type="GO" id="GO:0006788">
    <property type="term" value="P:heme oxidation"/>
    <property type="evidence" value="ECO:0007669"/>
    <property type="project" value="InterPro"/>
</dbReference>
<dbReference type="GO" id="GO:0004392">
    <property type="term" value="F:heme oxygenase (decyclizing) activity"/>
    <property type="evidence" value="ECO:0007669"/>
    <property type="project" value="InterPro"/>
</dbReference>
<dbReference type="AlphaFoldDB" id="A0A835YBK9"/>
<dbReference type="Pfam" id="PF01126">
    <property type="entry name" value="Heme_oxygenase"/>
    <property type="match status" value="1"/>
</dbReference>
<dbReference type="PRINTS" id="PR00088">
    <property type="entry name" value="HAEMOXYGNASE"/>
</dbReference>
<dbReference type="OrthoDB" id="652091at2759"/>
<keyword evidence="4" id="KW-0472">Membrane</keyword>
<organism evidence="5 6">
    <name type="scientific">Edaphochlamys debaryana</name>
    <dbReference type="NCBI Taxonomy" id="47281"/>
    <lineage>
        <taxon>Eukaryota</taxon>
        <taxon>Viridiplantae</taxon>
        <taxon>Chlorophyta</taxon>
        <taxon>core chlorophytes</taxon>
        <taxon>Chlorophyceae</taxon>
        <taxon>CS clade</taxon>
        <taxon>Chlamydomonadales</taxon>
        <taxon>Chlamydomonadales incertae sedis</taxon>
        <taxon>Edaphochlamys</taxon>
    </lineage>
</organism>
<feature type="transmembrane region" description="Helical" evidence="4">
    <location>
        <begin position="210"/>
        <end position="227"/>
    </location>
</feature>
<dbReference type="GO" id="GO:0046872">
    <property type="term" value="F:metal ion binding"/>
    <property type="evidence" value="ECO:0007669"/>
    <property type="project" value="UniProtKB-KW"/>
</dbReference>
<evidence type="ECO:0008006" key="7">
    <source>
        <dbReference type="Google" id="ProtNLM"/>
    </source>
</evidence>
<evidence type="ECO:0000256" key="2">
    <source>
        <dbReference type="ARBA" id="ARBA00022723"/>
    </source>
</evidence>
<accession>A0A835YBK9</accession>
<gene>
    <name evidence="5" type="ORF">HYH03_003459</name>
</gene>
<dbReference type="PANTHER" id="PTHR10720:SF0">
    <property type="entry name" value="HEME OXYGENASE"/>
    <property type="match status" value="1"/>
</dbReference>
<reference evidence="5" key="1">
    <citation type="journal article" date="2020" name="bioRxiv">
        <title>Comparative genomics of Chlamydomonas.</title>
        <authorList>
            <person name="Craig R.J."/>
            <person name="Hasan A.R."/>
            <person name="Ness R.W."/>
            <person name="Keightley P.D."/>
        </authorList>
    </citation>
    <scope>NUCLEOTIDE SEQUENCE</scope>
    <source>
        <strain evidence="5">CCAP 11/70</strain>
    </source>
</reference>
<keyword evidence="6" id="KW-1185">Reference proteome</keyword>
<dbReference type="InterPro" id="IPR016053">
    <property type="entry name" value="Haem_Oase-like"/>
</dbReference>
<keyword evidence="4" id="KW-1133">Transmembrane helix</keyword>
<evidence type="ECO:0000313" key="5">
    <source>
        <dbReference type="EMBL" id="KAG2498719.1"/>
    </source>
</evidence>
<dbReference type="Gene3D" id="1.20.910.10">
    <property type="entry name" value="Heme oxygenase-like"/>
    <property type="match status" value="1"/>
</dbReference>
<keyword evidence="3" id="KW-0408">Iron</keyword>
<dbReference type="EMBL" id="JAEHOE010000009">
    <property type="protein sequence ID" value="KAG2498719.1"/>
    <property type="molecule type" value="Genomic_DNA"/>
</dbReference>